<dbReference type="CDD" id="cd09083">
    <property type="entry name" value="EEP-1"/>
    <property type="match status" value="1"/>
</dbReference>
<organism evidence="3 4">
    <name type="scientific">Olivibacter domesticus</name>
    <name type="common">Pseudosphingobacterium domesticum</name>
    <dbReference type="NCBI Taxonomy" id="407022"/>
    <lineage>
        <taxon>Bacteria</taxon>
        <taxon>Pseudomonadati</taxon>
        <taxon>Bacteroidota</taxon>
        <taxon>Sphingobacteriia</taxon>
        <taxon>Sphingobacteriales</taxon>
        <taxon>Sphingobacteriaceae</taxon>
        <taxon>Olivibacter</taxon>
    </lineage>
</organism>
<keyword evidence="3" id="KW-0269">Exonuclease</keyword>
<keyword evidence="3" id="KW-0255">Endonuclease</keyword>
<name>A0A1H7J878_OLID1</name>
<dbReference type="EMBL" id="FOAF01000001">
    <property type="protein sequence ID" value="SEK70442.1"/>
    <property type="molecule type" value="Genomic_DNA"/>
</dbReference>
<feature type="chain" id="PRO_5011547993" evidence="1">
    <location>
        <begin position="25"/>
        <end position="311"/>
    </location>
</feature>
<gene>
    <name evidence="3" type="ORF">SAMN05661044_00938</name>
</gene>
<evidence type="ECO:0000256" key="1">
    <source>
        <dbReference type="SAM" id="SignalP"/>
    </source>
</evidence>
<keyword evidence="3" id="KW-0378">Hydrolase</keyword>
<proteinExistence type="predicted"/>
<feature type="signal peptide" evidence="1">
    <location>
        <begin position="1"/>
        <end position="24"/>
    </location>
</feature>
<evidence type="ECO:0000313" key="3">
    <source>
        <dbReference type="EMBL" id="SEK70442.1"/>
    </source>
</evidence>
<dbReference type="InterPro" id="IPR050410">
    <property type="entry name" value="CCR4/nocturin_mRNA_transcr"/>
</dbReference>
<dbReference type="OrthoDB" id="9793162at2"/>
<dbReference type="GO" id="GO:0004519">
    <property type="term" value="F:endonuclease activity"/>
    <property type="evidence" value="ECO:0007669"/>
    <property type="project" value="UniProtKB-KW"/>
</dbReference>
<accession>A0A1H7J878</accession>
<dbReference type="GO" id="GO:0000175">
    <property type="term" value="F:3'-5'-RNA exonuclease activity"/>
    <property type="evidence" value="ECO:0007669"/>
    <property type="project" value="TreeGrafter"/>
</dbReference>
<dbReference type="Gene3D" id="3.60.10.10">
    <property type="entry name" value="Endonuclease/exonuclease/phosphatase"/>
    <property type="match status" value="1"/>
</dbReference>
<keyword evidence="1" id="KW-0732">Signal</keyword>
<dbReference type="STRING" id="407022.SAMN05661044_00938"/>
<dbReference type="PANTHER" id="PTHR12121:SF36">
    <property type="entry name" value="ENDONUCLEASE_EXONUCLEASE_PHOSPHATASE DOMAIN-CONTAINING PROTEIN"/>
    <property type="match status" value="1"/>
</dbReference>
<dbReference type="PANTHER" id="PTHR12121">
    <property type="entry name" value="CARBON CATABOLITE REPRESSOR PROTEIN 4"/>
    <property type="match status" value="1"/>
</dbReference>
<keyword evidence="3" id="KW-0540">Nuclease</keyword>
<dbReference type="RefSeq" id="WP_093319097.1">
    <property type="nucleotide sequence ID" value="NZ_FOAF01000001.1"/>
</dbReference>
<protein>
    <submittedName>
        <fullName evidence="3">Metal-dependent hydrolase, endonuclease/exonuclease/phosphatase family</fullName>
    </submittedName>
</protein>
<dbReference type="AlphaFoldDB" id="A0A1H7J878"/>
<evidence type="ECO:0000313" key="4">
    <source>
        <dbReference type="Proteomes" id="UP000199421"/>
    </source>
</evidence>
<feature type="domain" description="Endonuclease/exonuclease/phosphatase" evidence="2">
    <location>
        <begin position="30"/>
        <end position="300"/>
    </location>
</feature>
<reference evidence="4" key="1">
    <citation type="submission" date="2016-10" db="EMBL/GenBank/DDBJ databases">
        <authorList>
            <person name="Varghese N."/>
            <person name="Submissions S."/>
        </authorList>
    </citation>
    <scope>NUCLEOTIDE SEQUENCE [LARGE SCALE GENOMIC DNA]</scope>
    <source>
        <strain evidence="4">DSM 18733</strain>
    </source>
</reference>
<dbReference type="InterPro" id="IPR005135">
    <property type="entry name" value="Endo/exonuclease/phosphatase"/>
</dbReference>
<sequence length="311" mass="35902">MYLFKEKFYLLLIGLSLFSSVLQAQRLNIATYNIRNDNNKEDAARGDGWQQRYPVISDLIRFHDFDIFGTQEGLHHQLEDLKKNLPHYTYTGRGRDDGKEAGEYSAIFYNTDKFQLIDHGDFWLSTQTDRPNKGWDAVLPRICSWAKLQLKENGKTLYFFNVHFDHVGTTARKESAKLILSKVKELAGNHTAILTGDFNVDQHSDSYQVLEQSHIMEDAYGKANIKYATNGTFNNFNPNSKTDNRIDHIFLTTDFKVFRYGVLTDSYRSPLKNPAEAYQSGNFPKEVSLKDYRARVPSDHFPVMVSIEMPE</sequence>
<keyword evidence="4" id="KW-1185">Reference proteome</keyword>
<dbReference type="SUPFAM" id="SSF56219">
    <property type="entry name" value="DNase I-like"/>
    <property type="match status" value="1"/>
</dbReference>
<dbReference type="InterPro" id="IPR036691">
    <property type="entry name" value="Endo/exonu/phosph_ase_sf"/>
</dbReference>
<dbReference type="Pfam" id="PF03372">
    <property type="entry name" value="Exo_endo_phos"/>
    <property type="match status" value="1"/>
</dbReference>
<dbReference type="Proteomes" id="UP000199421">
    <property type="component" value="Unassembled WGS sequence"/>
</dbReference>
<evidence type="ECO:0000259" key="2">
    <source>
        <dbReference type="Pfam" id="PF03372"/>
    </source>
</evidence>